<dbReference type="SUPFAM" id="SSF56672">
    <property type="entry name" value="DNA/RNA polymerases"/>
    <property type="match status" value="1"/>
</dbReference>
<protein>
    <recommendedName>
        <fullName evidence="2">Reverse transcriptase domain-containing protein</fullName>
    </recommendedName>
</protein>
<dbReference type="Proteomes" id="UP000601435">
    <property type="component" value="Unassembled WGS sequence"/>
</dbReference>
<evidence type="ECO:0000313" key="4">
    <source>
        <dbReference type="Proteomes" id="UP000601435"/>
    </source>
</evidence>
<feature type="domain" description="Reverse transcriptase" evidence="2">
    <location>
        <begin position="1"/>
        <end position="155"/>
    </location>
</feature>
<evidence type="ECO:0000256" key="1">
    <source>
        <dbReference type="SAM" id="MobiDB-lite"/>
    </source>
</evidence>
<sequence>GGVLLSIDLRQAFDVMPRSRLKEAMALAHVDPAAQHVILQLHAHACFRMTHGNQVASLDTANGVRQGCCLAPSLWVLYTGLILTYIRKQVDMADSTVFADDFLFHWLVDGVDQLEQALKHITFVLETLESFGMATSPGKSAVLIGLRGSKAGAVLSYQSMEALTLKERIRQSWSSFHRILPALRSNSVALQRRVSVWQSCVLSTLMHGLDSVGLAPGGSTLLYKHVVRQLRLVSKAPSHITHEDPAALLTRLRVDDPSETLRLRVQRLLIRLRASYTVPEEVCTPATVHTGACTLGHGGTHEGRPPPGDSGCDPGQGSTGPSTPAAAPKEARAVPVPESEPEPMDAQRDKRAAESANPAGGQWPPGEVAQALRQRKCQDIPRWLAAGSQLSGLQGLAEPPRTLGSQLEERLGQGSRQGQGHPEPLPEHGQVAPAPRGPVWHLSFPGQLRNVRPMPGHAVDGPGALCRGGSMENHEEGDPCPPQPAPPGVAAEALGGLDAHKGHADPGDPASDGHEVSCNQGALPGHEVGGGASTTAGRLKDSRRAPTLERATVLPAE</sequence>
<dbReference type="PROSITE" id="PS50878">
    <property type="entry name" value="RT_POL"/>
    <property type="match status" value="1"/>
</dbReference>
<name>A0A812R577_9DINO</name>
<dbReference type="Pfam" id="PF00078">
    <property type="entry name" value="RVT_1"/>
    <property type="match status" value="1"/>
</dbReference>
<feature type="compositionally biased region" description="Basic and acidic residues" evidence="1">
    <location>
        <begin position="498"/>
        <end position="515"/>
    </location>
</feature>
<proteinExistence type="predicted"/>
<evidence type="ECO:0000259" key="2">
    <source>
        <dbReference type="PROSITE" id="PS50878"/>
    </source>
</evidence>
<evidence type="ECO:0000313" key="3">
    <source>
        <dbReference type="EMBL" id="CAE7420227.1"/>
    </source>
</evidence>
<gene>
    <name evidence="3" type="ORF">SNEC2469_LOCUS11534</name>
</gene>
<feature type="region of interest" description="Disordered" evidence="1">
    <location>
        <begin position="394"/>
        <end position="557"/>
    </location>
</feature>
<feature type="non-terminal residue" evidence="3">
    <location>
        <position position="1"/>
    </location>
</feature>
<dbReference type="EMBL" id="CAJNJA010018322">
    <property type="protein sequence ID" value="CAE7420227.1"/>
    <property type="molecule type" value="Genomic_DNA"/>
</dbReference>
<dbReference type="InterPro" id="IPR000477">
    <property type="entry name" value="RT_dom"/>
</dbReference>
<dbReference type="OrthoDB" id="425681at2759"/>
<comment type="caution">
    <text evidence="3">The sequence shown here is derived from an EMBL/GenBank/DDBJ whole genome shotgun (WGS) entry which is preliminary data.</text>
</comment>
<organism evidence="3 4">
    <name type="scientific">Symbiodinium necroappetens</name>
    <dbReference type="NCBI Taxonomy" id="1628268"/>
    <lineage>
        <taxon>Eukaryota</taxon>
        <taxon>Sar</taxon>
        <taxon>Alveolata</taxon>
        <taxon>Dinophyceae</taxon>
        <taxon>Suessiales</taxon>
        <taxon>Symbiodiniaceae</taxon>
        <taxon>Symbiodinium</taxon>
    </lineage>
</organism>
<feature type="region of interest" description="Disordered" evidence="1">
    <location>
        <begin position="295"/>
        <end position="366"/>
    </location>
</feature>
<reference evidence="3" key="1">
    <citation type="submission" date="2021-02" db="EMBL/GenBank/DDBJ databases">
        <authorList>
            <person name="Dougan E. K."/>
            <person name="Rhodes N."/>
            <person name="Thang M."/>
            <person name="Chan C."/>
        </authorList>
    </citation>
    <scope>NUCLEOTIDE SEQUENCE</scope>
</reference>
<keyword evidence="4" id="KW-1185">Reference proteome</keyword>
<dbReference type="AlphaFoldDB" id="A0A812R577"/>
<dbReference type="InterPro" id="IPR043502">
    <property type="entry name" value="DNA/RNA_pol_sf"/>
</dbReference>
<feature type="compositionally biased region" description="Basic and acidic residues" evidence="1">
    <location>
        <begin position="538"/>
        <end position="547"/>
    </location>
</feature>
<accession>A0A812R577</accession>